<evidence type="ECO:0000256" key="2">
    <source>
        <dbReference type="SAM" id="SignalP"/>
    </source>
</evidence>
<dbReference type="PANTHER" id="PTHR30570">
    <property type="entry name" value="PERIPLASMIC PHOSPHATE BINDING COMPONENT OF PHOSPHATE ABC TRANSPORTER"/>
    <property type="match status" value="1"/>
</dbReference>
<evidence type="ECO:0000313" key="5">
    <source>
        <dbReference type="EMBL" id="KIO47303.1"/>
    </source>
</evidence>
<dbReference type="PANTHER" id="PTHR30570:SF1">
    <property type="entry name" value="PHOSPHATE-BINDING PROTEIN PSTS"/>
    <property type="match status" value="1"/>
</dbReference>
<proteinExistence type="predicted"/>
<dbReference type="EMBL" id="JPIT01000007">
    <property type="protein sequence ID" value="KIO47303.1"/>
    <property type="molecule type" value="Genomic_DNA"/>
</dbReference>
<dbReference type="InterPro" id="IPR050811">
    <property type="entry name" value="Phosphate_ABC_transporter"/>
</dbReference>
<reference evidence="4 7" key="1">
    <citation type="submission" date="2014-07" db="EMBL/GenBank/DDBJ databases">
        <title>Porphyromonadaceae bacterium OUH 308042 = ATCC BAA-2681 = DSM 28342 draft genome.</title>
        <authorList>
            <person name="Sydenham T.V."/>
            <person name="Hasman H."/>
            <person name="Justensen U.S."/>
        </authorList>
    </citation>
    <scope>NUCLEOTIDE SEQUENCE [LARGE SCALE GENOMIC DNA]</scope>
    <source>
        <strain evidence="4 7">OUH 308042</strain>
    </source>
</reference>
<dbReference type="PROSITE" id="PS51257">
    <property type="entry name" value="PROKAR_LIPOPROTEIN"/>
    <property type="match status" value="1"/>
</dbReference>
<accession>A0A0C3ND67</accession>
<keyword evidence="7" id="KW-1185">Reference proteome</keyword>
<reference evidence="5 6" key="2">
    <citation type="submission" date="2014-07" db="EMBL/GenBank/DDBJ databases">
        <title>Porphyromonadaceae bacterium OUH 334697 = ATCC BAA-2682 = DSM 28341 draft genome.</title>
        <authorList>
            <person name="Sydenham T.V."/>
            <person name="Hasman H."/>
            <person name="Justesen U.S."/>
        </authorList>
    </citation>
    <scope>NUCLEOTIDE SEQUENCE [LARGE SCALE GENOMIC DNA]</scope>
    <source>
        <strain evidence="5 6">OUH 334697</strain>
    </source>
</reference>
<evidence type="ECO:0000313" key="6">
    <source>
        <dbReference type="Proteomes" id="UP000031937"/>
    </source>
</evidence>
<gene>
    <name evidence="4" type="ORF">BA92_11680</name>
    <name evidence="5" type="ORF">IE90_01570</name>
</gene>
<protein>
    <submittedName>
        <fullName evidence="4">Phosphate ABC transporter substrate-binding protein</fullName>
    </submittedName>
</protein>
<evidence type="ECO:0000313" key="7">
    <source>
        <dbReference type="Proteomes" id="UP000031980"/>
    </source>
</evidence>
<name>A0A0C3ND67_9PORP</name>
<dbReference type="Proteomes" id="UP000031937">
    <property type="component" value="Unassembled WGS sequence"/>
</dbReference>
<evidence type="ECO:0000259" key="3">
    <source>
        <dbReference type="Pfam" id="PF12849"/>
    </source>
</evidence>
<dbReference type="Pfam" id="PF12849">
    <property type="entry name" value="PBP_like_2"/>
    <property type="match status" value="1"/>
</dbReference>
<dbReference type="RefSeq" id="WP_041502123.1">
    <property type="nucleotide sequence ID" value="NZ_JPIT01000007.1"/>
</dbReference>
<sequence>MKKWSNYTGFVFVLLLMVACKGNSSAGQETLFSGVMSIAVDQTLAPLAEEEIAVFESRYQYAGILPEYTNEVEAINLLLKDSVRFVIATRPLSGEETESFHSRKFFPRSIKIATDGIALIVHRQNADSIVNLDMLQQIFSGKVTDWKELPSRSASGEIQVVFDHPNSSTVRYVIDSICRGEPLSGRCRAAGTNQRVIDYVARTPGALGVIGVNWISEDQDSLCKDFRKDIQVMRVSRSRQPSCQNSYQPYQYYLYTGQYPLRRDIYILLNDPKGVLPTGLTSFITGAQGQRIILKAGLLPATMPVNIVDIRSEL</sequence>
<evidence type="ECO:0000256" key="1">
    <source>
        <dbReference type="ARBA" id="ARBA00022729"/>
    </source>
</evidence>
<dbReference type="Gene3D" id="3.40.190.10">
    <property type="entry name" value="Periplasmic binding protein-like II"/>
    <property type="match status" value="2"/>
</dbReference>
<comment type="caution">
    <text evidence="4">The sequence shown here is derived from an EMBL/GenBank/DDBJ whole genome shotgun (WGS) entry which is preliminary data.</text>
</comment>
<feature type="chain" id="PRO_5002167368" evidence="2">
    <location>
        <begin position="27"/>
        <end position="314"/>
    </location>
</feature>
<evidence type="ECO:0000313" key="4">
    <source>
        <dbReference type="EMBL" id="KIO44037.1"/>
    </source>
</evidence>
<dbReference type="EMBL" id="JPIU01000040">
    <property type="protein sequence ID" value="KIO44037.1"/>
    <property type="molecule type" value="Genomic_DNA"/>
</dbReference>
<dbReference type="AlphaFoldDB" id="A0A0C3ND67"/>
<organism evidence="4 7">
    <name type="scientific">Sanguibacteroides justesenii</name>
    <dbReference type="NCBI Taxonomy" id="1547597"/>
    <lineage>
        <taxon>Bacteria</taxon>
        <taxon>Pseudomonadati</taxon>
        <taxon>Bacteroidota</taxon>
        <taxon>Bacteroidia</taxon>
        <taxon>Bacteroidales</taxon>
        <taxon>Porphyromonadaceae</taxon>
        <taxon>Sanguibacteroides</taxon>
    </lineage>
</organism>
<dbReference type="Proteomes" id="UP000031980">
    <property type="component" value="Unassembled WGS sequence"/>
</dbReference>
<dbReference type="SUPFAM" id="SSF53850">
    <property type="entry name" value="Periplasmic binding protein-like II"/>
    <property type="match status" value="1"/>
</dbReference>
<keyword evidence="1 2" id="KW-0732">Signal</keyword>
<feature type="signal peptide" evidence="2">
    <location>
        <begin position="1"/>
        <end position="26"/>
    </location>
</feature>
<dbReference type="InterPro" id="IPR024370">
    <property type="entry name" value="PBP_domain"/>
</dbReference>
<feature type="domain" description="PBP" evidence="3">
    <location>
        <begin position="36"/>
        <end position="284"/>
    </location>
</feature>